<dbReference type="SUPFAM" id="SSF53920">
    <property type="entry name" value="Fe-only hydrogenase"/>
    <property type="match status" value="1"/>
</dbReference>
<keyword evidence="6" id="KW-1185">Reference proteome</keyword>
<dbReference type="Proteomes" id="UP001153365">
    <property type="component" value="Unassembled WGS sequence"/>
</dbReference>
<proteinExistence type="inferred from homology"/>
<dbReference type="AlphaFoldDB" id="A0AAV0BKU8"/>
<dbReference type="Gene3D" id="3.40.50.1780">
    <property type="match status" value="2"/>
</dbReference>
<protein>
    <submittedName>
        <fullName evidence="5">Iron hydrogenase</fullName>
    </submittedName>
</protein>
<dbReference type="InterPro" id="IPR009016">
    <property type="entry name" value="Fe_hydrogenase"/>
</dbReference>
<dbReference type="GO" id="GO:0051539">
    <property type="term" value="F:4 iron, 4 sulfur cluster binding"/>
    <property type="evidence" value="ECO:0007669"/>
    <property type="project" value="UniProtKB-KW"/>
</dbReference>
<feature type="domain" description="Iron hydrogenase large subunit C-terminal" evidence="4">
    <location>
        <begin position="115"/>
        <end position="473"/>
    </location>
</feature>
<sequence>MPPKPFSGTLNLIDLNDYLGPSQVCIRPTKSIKPSEETNGSSQNTTIRLDESTNSYYESDQNGLNLETKLKKAEISLNDCLACSGCITTSESILVSLQSADEVKKSITEGDLYPIVSVSSHSLASLAAYYNINSLIQTYNLLKKYFTTRLGFRLVLDLGFAQCLHLYEARQEFLERWSRAPTSDLVNSSKADLWKPKPILTSSCPGWICYAEKTQGKSGVLESISKVRSAQQIQGSLVKSDRMAKMLGILKDKIYHVTVMSCYDKKLEASRSDFQIDGLKDVDCVLTTREVQSMMEEDSFHLSDEASKLNSIWPLVKTDLNEKIGFPIWIDHPEPRGSTTGGYLFNIIRSVIRQIPVNDQRRLKLLVDSKRGSDHTEYTLVLEPAIYKTADLEDTGQVSQQVIFHGARFYGFKNLQNLINRLGLNKINQRVQPGRRRRELSQQQKQQVGFKNVDRGFDYVEVMACPSGCVNGGGQIPVPQSQPIVSESNESSDNLMIRAAFPAREWIKKVEERYSSTRGRRVARDGDEESSIISYCERDVEQEKEELEIEDFLQCWNLKTPGRRNRLFRTEYRAIEDEVNGYAVQW</sequence>
<name>A0AAV0BKU8_PHAPC</name>
<evidence type="ECO:0000313" key="5">
    <source>
        <dbReference type="EMBL" id="CAH7687314.1"/>
    </source>
</evidence>
<evidence type="ECO:0000256" key="1">
    <source>
        <dbReference type="ARBA" id="ARBA00006596"/>
    </source>
</evidence>
<keyword evidence="2" id="KW-0004">4Fe-4S</keyword>
<evidence type="ECO:0000256" key="2">
    <source>
        <dbReference type="ARBA" id="ARBA00022485"/>
    </source>
</evidence>
<keyword evidence="3" id="KW-0411">Iron-sulfur</keyword>
<reference evidence="5" key="1">
    <citation type="submission" date="2022-06" db="EMBL/GenBank/DDBJ databases">
        <authorList>
            <consortium name="SYNGENTA / RWTH Aachen University"/>
        </authorList>
    </citation>
    <scope>NUCLEOTIDE SEQUENCE</scope>
</reference>
<dbReference type="InterPro" id="IPR050340">
    <property type="entry name" value="Cytosolic_Fe-S_CAF"/>
</dbReference>
<gene>
    <name evidence="5" type="ORF">PPACK8108_LOCUS22086</name>
</gene>
<keyword evidence="2" id="KW-0479">Metal-binding</keyword>
<evidence type="ECO:0000313" key="6">
    <source>
        <dbReference type="Proteomes" id="UP001153365"/>
    </source>
</evidence>
<evidence type="ECO:0000259" key="4">
    <source>
        <dbReference type="Pfam" id="PF02906"/>
    </source>
</evidence>
<dbReference type="Gene3D" id="3.40.950.10">
    <property type="entry name" value="Fe-only Hydrogenase (Larger Subunit), Chain L, domain 3"/>
    <property type="match status" value="2"/>
</dbReference>
<dbReference type="PANTHER" id="PTHR11615">
    <property type="entry name" value="NITRATE, FORMATE, IRON DEHYDROGENASE"/>
    <property type="match status" value="1"/>
</dbReference>
<comment type="similarity">
    <text evidence="1">Belongs to the NARF family.</text>
</comment>
<evidence type="ECO:0000256" key="3">
    <source>
        <dbReference type="ARBA" id="ARBA00023014"/>
    </source>
</evidence>
<dbReference type="Pfam" id="PF02906">
    <property type="entry name" value="Fe_hyd_lg_C"/>
    <property type="match status" value="1"/>
</dbReference>
<organism evidence="5 6">
    <name type="scientific">Phakopsora pachyrhizi</name>
    <name type="common">Asian soybean rust disease fungus</name>
    <dbReference type="NCBI Taxonomy" id="170000"/>
    <lineage>
        <taxon>Eukaryota</taxon>
        <taxon>Fungi</taxon>
        <taxon>Dikarya</taxon>
        <taxon>Basidiomycota</taxon>
        <taxon>Pucciniomycotina</taxon>
        <taxon>Pucciniomycetes</taxon>
        <taxon>Pucciniales</taxon>
        <taxon>Phakopsoraceae</taxon>
        <taxon>Phakopsora</taxon>
    </lineage>
</organism>
<comment type="caution">
    <text evidence="5">The sequence shown here is derived from an EMBL/GenBank/DDBJ whole genome shotgun (WGS) entry which is preliminary data.</text>
</comment>
<keyword evidence="2" id="KW-0408">Iron</keyword>
<accession>A0AAV0BKU8</accession>
<dbReference type="InterPro" id="IPR004108">
    <property type="entry name" value="Fe_hydrogenase_lsu_C"/>
</dbReference>
<dbReference type="EMBL" id="CALTRL010005859">
    <property type="protein sequence ID" value="CAH7687314.1"/>
    <property type="molecule type" value="Genomic_DNA"/>
</dbReference>